<evidence type="ECO:0000256" key="1">
    <source>
        <dbReference type="ARBA" id="ARBA00013895"/>
    </source>
</evidence>
<feature type="compositionally biased region" description="Polar residues" evidence="6">
    <location>
        <begin position="39"/>
        <end position="48"/>
    </location>
</feature>
<dbReference type="GO" id="GO:0046872">
    <property type="term" value="F:metal ion binding"/>
    <property type="evidence" value="ECO:0007669"/>
    <property type="project" value="UniProtKB-KW"/>
</dbReference>
<dbReference type="InterPro" id="IPR012292">
    <property type="entry name" value="Globin/Proto"/>
</dbReference>
<feature type="compositionally biased region" description="Polar residues" evidence="6">
    <location>
        <begin position="224"/>
        <end position="236"/>
    </location>
</feature>
<evidence type="ECO:0000313" key="8">
    <source>
        <dbReference type="EMBL" id="CAL1531035.1"/>
    </source>
</evidence>
<evidence type="ECO:0000313" key="9">
    <source>
        <dbReference type="Proteomes" id="UP001497497"/>
    </source>
</evidence>
<gene>
    <name evidence="8" type="ORF">GSLYS_00005160001</name>
</gene>
<feature type="region of interest" description="Disordered" evidence="6">
    <location>
        <begin position="37"/>
        <end position="64"/>
    </location>
</feature>
<keyword evidence="3" id="KW-0479">Metal-binding</keyword>
<accession>A0AAV2HBC1</accession>
<keyword evidence="2" id="KW-0349">Heme</keyword>
<feature type="region of interest" description="Disordered" evidence="6">
    <location>
        <begin position="424"/>
        <end position="500"/>
    </location>
</feature>
<dbReference type="Gene3D" id="1.10.490.10">
    <property type="entry name" value="Globins"/>
    <property type="match status" value="1"/>
</dbReference>
<feature type="compositionally biased region" description="Polar residues" evidence="6">
    <location>
        <begin position="431"/>
        <end position="440"/>
    </location>
</feature>
<dbReference type="GO" id="GO:0019825">
    <property type="term" value="F:oxygen binding"/>
    <property type="evidence" value="ECO:0007669"/>
    <property type="project" value="InterPro"/>
</dbReference>
<evidence type="ECO:0000256" key="2">
    <source>
        <dbReference type="ARBA" id="ARBA00022617"/>
    </source>
</evidence>
<dbReference type="PROSITE" id="PS01033">
    <property type="entry name" value="GLOBIN"/>
    <property type="match status" value="1"/>
</dbReference>
<dbReference type="PANTHER" id="PTHR46458">
    <property type="entry name" value="BLR2807 PROTEIN"/>
    <property type="match status" value="1"/>
</dbReference>
<comment type="caution">
    <text evidence="8">The sequence shown here is derived from an EMBL/GenBank/DDBJ whole genome shotgun (WGS) entry which is preliminary data.</text>
</comment>
<feature type="region of interest" description="Disordered" evidence="6">
    <location>
        <begin position="367"/>
        <end position="410"/>
    </location>
</feature>
<feature type="compositionally biased region" description="Low complexity" evidence="6">
    <location>
        <begin position="49"/>
        <end position="64"/>
    </location>
</feature>
<organism evidence="8 9">
    <name type="scientific">Lymnaea stagnalis</name>
    <name type="common">Great pond snail</name>
    <name type="synonym">Helix stagnalis</name>
    <dbReference type="NCBI Taxonomy" id="6523"/>
    <lineage>
        <taxon>Eukaryota</taxon>
        <taxon>Metazoa</taxon>
        <taxon>Spiralia</taxon>
        <taxon>Lophotrochozoa</taxon>
        <taxon>Mollusca</taxon>
        <taxon>Gastropoda</taxon>
        <taxon>Heterobranchia</taxon>
        <taxon>Euthyneura</taxon>
        <taxon>Panpulmonata</taxon>
        <taxon>Hygrophila</taxon>
        <taxon>Lymnaeoidea</taxon>
        <taxon>Lymnaeidae</taxon>
        <taxon>Lymnaea</taxon>
    </lineage>
</organism>
<dbReference type="EMBL" id="CAXITT010000080">
    <property type="protein sequence ID" value="CAL1531035.1"/>
    <property type="molecule type" value="Genomic_DNA"/>
</dbReference>
<name>A0AAV2HBC1_LYMST</name>
<evidence type="ECO:0000256" key="3">
    <source>
        <dbReference type="ARBA" id="ARBA00022723"/>
    </source>
</evidence>
<evidence type="ECO:0000256" key="4">
    <source>
        <dbReference type="ARBA" id="ARBA00023004"/>
    </source>
</evidence>
<protein>
    <recommendedName>
        <fullName evidence="1">Globin</fullName>
    </recommendedName>
    <alternativeName>
        <fullName evidence="5">Myoglobin</fullName>
    </alternativeName>
</protein>
<feature type="compositionally biased region" description="Low complexity" evidence="6">
    <location>
        <begin position="441"/>
        <end position="450"/>
    </location>
</feature>
<reference evidence="8 9" key="1">
    <citation type="submission" date="2024-04" db="EMBL/GenBank/DDBJ databases">
        <authorList>
            <consortium name="Genoscope - CEA"/>
            <person name="William W."/>
        </authorList>
    </citation>
    <scope>NUCLEOTIDE SEQUENCE [LARGE SCALE GENOMIC DNA]</scope>
</reference>
<proteinExistence type="predicted"/>
<dbReference type="Proteomes" id="UP001497497">
    <property type="component" value="Unassembled WGS sequence"/>
</dbReference>
<keyword evidence="9" id="KW-1185">Reference proteome</keyword>
<dbReference type="Pfam" id="PF00042">
    <property type="entry name" value="Globin"/>
    <property type="match status" value="1"/>
</dbReference>
<feature type="domain" description="Globin" evidence="7">
    <location>
        <begin position="524"/>
        <end position="671"/>
    </location>
</feature>
<dbReference type="InterPro" id="IPR000971">
    <property type="entry name" value="Globin"/>
</dbReference>
<feature type="region of interest" description="Disordered" evidence="6">
    <location>
        <begin position="681"/>
        <end position="701"/>
    </location>
</feature>
<evidence type="ECO:0000256" key="5">
    <source>
        <dbReference type="ARBA" id="ARBA00030087"/>
    </source>
</evidence>
<feature type="region of interest" description="Disordered" evidence="6">
    <location>
        <begin position="224"/>
        <end position="252"/>
    </location>
</feature>
<evidence type="ECO:0000256" key="6">
    <source>
        <dbReference type="SAM" id="MobiDB-lite"/>
    </source>
</evidence>
<dbReference type="PANTHER" id="PTHR46458:SF2">
    <property type="entry name" value="X GLOBIN"/>
    <property type="match status" value="1"/>
</dbReference>
<keyword evidence="4" id="KW-0408">Iron</keyword>
<feature type="compositionally biased region" description="Basic residues" evidence="6">
    <location>
        <begin position="688"/>
        <end position="701"/>
    </location>
</feature>
<sequence>MRPEVELSRRDLNSPVHSKMDECHLEFADVVAESDTDYLPSTSPLPSNTENLPSTSPLPSNSDTTLPFLSCRNPVWPDTNHAPQNDGIFERSVQATKPSPNYARNNGHSINSDGDVQLTLDRPKNAVENNNNSNNFKLGFKYPQVQNCAPNFCPFLKPDALCDSAAVNNGHDNGINLWQGASDVTSVLNNLEREKFVSFLAETTRRPVLTHQNAVHVEAETIMASQSGEDNPQTPEESLHVPHGNTSPTSPAAQQFPDLYLAPAASTIIHNQSPKLCLSQKSHQPADLVSTKTTNITGTESDRSLSCDSGSLVLGDGVSTDTDEAMRRISFTLSFGSDGSSSGTDLQVKPTCPAGVQVDKGGCVQANTSSNDKAGDCPMLSPALSQREQGEIKTKRSGTSRRANDVKDGKGTLTLRISRSLGNFLKKTPPKSLTLTDMSSTETDATTQTTRNKDGLMDKPSRKKPKRQVSLAGRVMTSLAKLGRKGHSDPPEDDDDEYYNNNKNTPVFVSPGDQVDVVDKVPSLLTQEQCRILKASWLVIKNDVTEVGVETFMGLFNTHPDAIDSFLAFKDKTVQDLERSAVLKAHALRVMQTVDKCISRLDKLDKMAALLMQLGRRHVGYQANIKLIPIIGKQFMAAIEPKMASTWSCEMKAAWEGLFAIINYHMRLGIMDEKNKQIKAAVEAEASRKKHEDRKKREKPR</sequence>
<dbReference type="AlphaFoldDB" id="A0AAV2HBC1"/>
<dbReference type="GO" id="GO:0020037">
    <property type="term" value="F:heme binding"/>
    <property type="evidence" value="ECO:0007669"/>
    <property type="project" value="InterPro"/>
</dbReference>
<feature type="compositionally biased region" description="Basic and acidic residues" evidence="6">
    <location>
        <begin position="451"/>
        <end position="460"/>
    </location>
</feature>
<dbReference type="InterPro" id="IPR009050">
    <property type="entry name" value="Globin-like_sf"/>
</dbReference>
<dbReference type="SUPFAM" id="SSF46458">
    <property type="entry name" value="Globin-like"/>
    <property type="match status" value="1"/>
</dbReference>
<dbReference type="InterPro" id="IPR050532">
    <property type="entry name" value="Globin-like_OT"/>
</dbReference>
<evidence type="ECO:0000259" key="7">
    <source>
        <dbReference type="PROSITE" id="PS01033"/>
    </source>
</evidence>